<dbReference type="SUPFAM" id="SSF53850">
    <property type="entry name" value="Periplasmic binding protein-like II"/>
    <property type="match status" value="1"/>
</dbReference>
<dbReference type="PANTHER" id="PTHR43649:SF29">
    <property type="entry name" value="OSMOPROTECTIVE COMPOUNDS-BINDING PROTEIN GGTB"/>
    <property type="match status" value="1"/>
</dbReference>
<evidence type="ECO:0000256" key="1">
    <source>
        <dbReference type="ARBA" id="ARBA00004418"/>
    </source>
</evidence>
<reference evidence="6 7" key="1">
    <citation type="submission" date="2023-07" db="EMBL/GenBank/DDBJ databases">
        <title>Genomic Encyclopedia of Type Strains, Phase IV (KMG-IV): sequencing the most valuable type-strain genomes for metagenomic binning, comparative biology and taxonomic classification.</title>
        <authorList>
            <person name="Goeker M."/>
        </authorList>
    </citation>
    <scope>NUCLEOTIDE SEQUENCE [LARGE SCALE GENOMIC DNA]</scope>
    <source>
        <strain evidence="6 7">B6-8</strain>
    </source>
</reference>
<dbReference type="RefSeq" id="WP_266348272.1">
    <property type="nucleotide sequence ID" value="NZ_JAPKNG010000002.1"/>
</dbReference>
<keyword evidence="7" id="KW-1185">Reference proteome</keyword>
<sequence length="430" mass="46441">MRITKPAIGRNAAAWMAGLLVTAAFGPLAHAQDVSGELVFLNWETGSQFQVLQDLEDAFTAKNPGVKFRNINLTVSGDQRGAIRTALIGGQKADLLTNTWPAFRKELADAGMLRPLDQQWDAGKWGDNIPDSWRKLGQIDGVTYGVTYTFGDRSGIFYRPDTLKKAGIDAAPKDWDEFKASFAKLNGIGVTPIAVPAKVWAQTEWFENLLLRTAGAEAAAKLARHEIPWTDPIVKTTLQKYAELLKANCCGDPTVMLATDWDNAANNVLRASTAGYELIGMWVNGMAKSDYALKEGVDYSLFQFPTMGAGHDDVSSVDSKEFVGLSSGDNPAAADAFLAFLGTAEAANIVAKHGLASPSNKVDASLYGPVTKIAVDNVAKSKVQFVLGDLLPGDLVDEYRVQLQKFLQNPTDATIDSVMTTLEAKAVTLY</sequence>
<feature type="chain" id="PRO_5046116961" evidence="5">
    <location>
        <begin position="32"/>
        <end position="430"/>
    </location>
</feature>
<keyword evidence="6" id="KW-0762">Sugar transport</keyword>
<dbReference type="InterPro" id="IPR050490">
    <property type="entry name" value="Bact_solute-bd_prot1"/>
</dbReference>
<evidence type="ECO:0000256" key="5">
    <source>
        <dbReference type="SAM" id="SignalP"/>
    </source>
</evidence>
<feature type="signal peptide" evidence="5">
    <location>
        <begin position="1"/>
        <end position="31"/>
    </location>
</feature>
<dbReference type="EMBL" id="JAUSVO010000002">
    <property type="protein sequence ID" value="MDQ0437344.1"/>
    <property type="molecule type" value="Genomic_DNA"/>
</dbReference>
<dbReference type="Gene3D" id="3.40.190.10">
    <property type="entry name" value="Periplasmic binding protein-like II"/>
    <property type="match status" value="2"/>
</dbReference>
<gene>
    <name evidence="6" type="ORF">QO014_001729</name>
</gene>
<name>A0ABU0H4V4_9HYPH</name>
<keyword evidence="5" id="KW-0732">Signal</keyword>
<evidence type="ECO:0000313" key="7">
    <source>
        <dbReference type="Proteomes" id="UP001241603"/>
    </source>
</evidence>
<comment type="subcellular location">
    <subcellularLocation>
        <location evidence="1">Periplasm</location>
    </subcellularLocation>
</comment>
<evidence type="ECO:0000313" key="6">
    <source>
        <dbReference type="EMBL" id="MDQ0437344.1"/>
    </source>
</evidence>
<organism evidence="6 7">
    <name type="scientific">Kaistia dalseonensis</name>
    <dbReference type="NCBI Taxonomy" id="410840"/>
    <lineage>
        <taxon>Bacteria</taxon>
        <taxon>Pseudomonadati</taxon>
        <taxon>Pseudomonadota</taxon>
        <taxon>Alphaproteobacteria</taxon>
        <taxon>Hyphomicrobiales</taxon>
        <taxon>Kaistiaceae</taxon>
        <taxon>Kaistia</taxon>
    </lineage>
</organism>
<protein>
    <submittedName>
        <fullName evidence="6">Multiple sugar transport system substrate-binding protein</fullName>
    </submittedName>
</protein>
<evidence type="ECO:0000256" key="4">
    <source>
        <dbReference type="ARBA" id="ARBA00022764"/>
    </source>
</evidence>
<dbReference type="PANTHER" id="PTHR43649">
    <property type="entry name" value="ARABINOSE-BINDING PROTEIN-RELATED"/>
    <property type="match status" value="1"/>
</dbReference>
<evidence type="ECO:0000256" key="2">
    <source>
        <dbReference type="ARBA" id="ARBA00008520"/>
    </source>
</evidence>
<evidence type="ECO:0000256" key="3">
    <source>
        <dbReference type="ARBA" id="ARBA00022448"/>
    </source>
</evidence>
<dbReference type="Proteomes" id="UP001241603">
    <property type="component" value="Unassembled WGS sequence"/>
</dbReference>
<accession>A0ABU0H4V4</accession>
<dbReference type="Pfam" id="PF01547">
    <property type="entry name" value="SBP_bac_1"/>
    <property type="match status" value="1"/>
</dbReference>
<comment type="caution">
    <text evidence="6">The sequence shown here is derived from an EMBL/GenBank/DDBJ whole genome shotgun (WGS) entry which is preliminary data.</text>
</comment>
<keyword evidence="3" id="KW-0813">Transport</keyword>
<keyword evidence="4" id="KW-0574">Periplasm</keyword>
<proteinExistence type="inferred from homology"/>
<comment type="similarity">
    <text evidence="2">Belongs to the bacterial solute-binding protein 1 family.</text>
</comment>
<dbReference type="InterPro" id="IPR006059">
    <property type="entry name" value="SBP"/>
</dbReference>